<dbReference type="PROSITE" id="PS00356">
    <property type="entry name" value="HTH_LACI_1"/>
    <property type="match status" value="1"/>
</dbReference>
<keyword evidence="1" id="KW-0805">Transcription regulation</keyword>
<name>A0ABX1ZK14_9BACL</name>
<dbReference type="InterPro" id="IPR000843">
    <property type="entry name" value="HTH_LacI"/>
</dbReference>
<evidence type="ECO:0000313" key="5">
    <source>
        <dbReference type="EMBL" id="NOV00437.1"/>
    </source>
</evidence>
<dbReference type="CDD" id="cd06267">
    <property type="entry name" value="PBP1_LacI_sugar_binding-like"/>
    <property type="match status" value="1"/>
</dbReference>
<dbReference type="SUPFAM" id="SSF47413">
    <property type="entry name" value="lambda repressor-like DNA-binding domains"/>
    <property type="match status" value="1"/>
</dbReference>
<dbReference type="InterPro" id="IPR028082">
    <property type="entry name" value="Peripla_BP_I"/>
</dbReference>
<keyword evidence="3" id="KW-0804">Transcription</keyword>
<dbReference type="EMBL" id="WHNZ01000018">
    <property type="protein sequence ID" value="NOV00437.1"/>
    <property type="molecule type" value="Genomic_DNA"/>
</dbReference>
<sequence length="345" mass="37220">MITIKDIAREAGVSVTTVSRALNGYNDVNDDTRKKIQLIASRLGYSPNMAARSLISKKTQTLGLLLSGITRSSSKDSIAFEILCGMNDRAGELNYDLILFSTTPQKQAAKSYKALCQERGVDGVIIMGIRLDDPYLKEIVTSSLPCVLIDIPFKNSNVGYVTSDNVQGASRMTQYLIEQGHTKVALVNGHAQADVSIKRLDGYKQALKQAGIAFNPELVLDGGFSDEGARDATYRLMSQHPDVTAIFCASDIMALGTMQALRGLGLDIPGDVSVAGFDNISISAYCSPALTTVSQNPNEIGYQSAQMIIDMLEGRQVTKQLVLPTELLIRASAAAPKKTTKMTTK</sequence>
<comment type="caution">
    <text evidence="5">The sequence shown here is derived from an EMBL/GenBank/DDBJ whole genome shotgun (WGS) entry which is preliminary data.</text>
</comment>
<gene>
    <name evidence="5" type="ORF">GC097_10455</name>
</gene>
<dbReference type="Pfam" id="PF13377">
    <property type="entry name" value="Peripla_BP_3"/>
    <property type="match status" value="1"/>
</dbReference>
<keyword evidence="6" id="KW-1185">Reference proteome</keyword>
<dbReference type="PANTHER" id="PTHR30146">
    <property type="entry name" value="LACI-RELATED TRANSCRIPTIONAL REPRESSOR"/>
    <property type="match status" value="1"/>
</dbReference>
<dbReference type="Proteomes" id="UP000618579">
    <property type="component" value="Unassembled WGS sequence"/>
</dbReference>
<accession>A0ABX1ZK14</accession>
<evidence type="ECO:0000256" key="1">
    <source>
        <dbReference type="ARBA" id="ARBA00023015"/>
    </source>
</evidence>
<evidence type="ECO:0000256" key="2">
    <source>
        <dbReference type="ARBA" id="ARBA00023125"/>
    </source>
</evidence>
<dbReference type="InterPro" id="IPR010982">
    <property type="entry name" value="Lambda_DNA-bd_dom_sf"/>
</dbReference>
<dbReference type="Pfam" id="PF00356">
    <property type="entry name" value="LacI"/>
    <property type="match status" value="1"/>
</dbReference>
<organism evidence="5 6">
    <name type="scientific">Paenibacillus planticolens</name>
    <dbReference type="NCBI Taxonomy" id="2654976"/>
    <lineage>
        <taxon>Bacteria</taxon>
        <taxon>Bacillati</taxon>
        <taxon>Bacillota</taxon>
        <taxon>Bacilli</taxon>
        <taxon>Bacillales</taxon>
        <taxon>Paenibacillaceae</taxon>
        <taxon>Paenibacillus</taxon>
    </lineage>
</organism>
<protein>
    <submittedName>
        <fullName evidence="5">Substrate-binding domain-containing protein</fullName>
    </submittedName>
</protein>
<dbReference type="PANTHER" id="PTHR30146:SF109">
    <property type="entry name" value="HTH-TYPE TRANSCRIPTIONAL REGULATOR GALS"/>
    <property type="match status" value="1"/>
</dbReference>
<dbReference type="Gene3D" id="3.40.50.2300">
    <property type="match status" value="2"/>
</dbReference>
<dbReference type="Gene3D" id="1.10.260.40">
    <property type="entry name" value="lambda repressor-like DNA-binding domains"/>
    <property type="match status" value="1"/>
</dbReference>
<reference evidence="5 6" key="1">
    <citation type="submission" date="2019-10" db="EMBL/GenBank/DDBJ databases">
        <title>Description of Paenibacillus pedi sp. nov.</title>
        <authorList>
            <person name="Carlier A."/>
            <person name="Qi S."/>
        </authorList>
    </citation>
    <scope>NUCLEOTIDE SEQUENCE [LARGE SCALE GENOMIC DNA]</scope>
    <source>
        <strain evidence="5 6">LMG 31457</strain>
    </source>
</reference>
<dbReference type="CDD" id="cd01392">
    <property type="entry name" value="HTH_LacI"/>
    <property type="match status" value="1"/>
</dbReference>
<dbReference type="RefSeq" id="WP_171683304.1">
    <property type="nucleotide sequence ID" value="NZ_WHNZ01000018.1"/>
</dbReference>
<dbReference type="PRINTS" id="PR00036">
    <property type="entry name" value="HTHLACI"/>
</dbReference>
<feature type="domain" description="HTH lacI-type" evidence="4">
    <location>
        <begin position="2"/>
        <end position="56"/>
    </location>
</feature>
<dbReference type="SUPFAM" id="SSF53822">
    <property type="entry name" value="Periplasmic binding protein-like I"/>
    <property type="match status" value="1"/>
</dbReference>
<proteinExistence type="predicted"/>
<dbReference type="SMART" id="SM00354">
    <property type="entry name" value="HTH_LACI"/>
    <property type="match status" value="1"/>
</dbReference>
<evidence type="ECO:0000259" key="4">
    <source>
        <dbReference type="PROSITE" id="PS50932"/>
    </source>
</evidence>
<evidence type="ECO:0000313" key="6">
    <source>
        <dbReference type="Proteomes" id="UP000618579"/>
    </source>
</evidence>
<dbReference type="InterPro" id="IPR046335">
    <property type="entry name" value="LacI/GalR-like_sensor"/>
</dbReference>
<evidence type="ECO:0000256" key="3">
    <source>
        <dbReference type="ARBA" id="ARBA00023163"/>
    </source>
</evidence>
<keyword evidence="2" id="KW-0238">DNA-binding</keyword>
<dbReference type="PROSITE" id="PS50932">
    <property type="entry name" value="HTH_LACI_2"/>
    <property type="match status" value="1"/>
</dbReference>